<keyword evidence="7" id="KW-0560">Oxidoreductase</keyword>
<comment type="similarity">
    <text evidence="13">Belongs to the polysaccharide monooxygenase AA9 family.</text>
</comment>
<keyword evidence="19" id="KW-1185">Reference proteome</keyword>
<evidence type="ECO:0000256" key="9">
    <source>
        <dbReference type="ARBA" id="ARBA00023033"/>
    </source>
</evidence>
<dbReference type="GO" id="GO:0004497">
    <property type="term" value="F:monooxygenase activity"/>
    <property type="evidence" value="ECO:0007669"/>
    <property type="project" value="UniProtKB-KW"/>
</dbReference>
<evidence type="ECO:0000256" key="10">
    <source>
        <dbReference type="ARBA" id="ARBA00023157"/>
    </source>
</evidence>
<keyword evidence="5 16" id="KW-0732">Signal</keyword>
<evidence type="ECO:0000256" key="13">
    <source>
        <dbReference type="ARBA" id="ARBA00044502"/>
    </source>
</evidence>
<evidence type="ECO:0000256" key="4">
    <source>
        <dbReference type="ARBA" id="ARBA00022723"/>
    </source>
</evidence>
<proteinExistence type="inferred from homology"/>
<keyword evidence="6" id="KW-0136">Cellulose degradation</keyword>
<dbReference type="GO" id="GO:0016787">
    <property type="term" value="F:hydrolase activity"/>
    <property type="evidence" value="ECO:0007669"/>
    <property type="project" value="UniProtKB-KW"/>
</dbReference>
<comment type="catalytic activity">
    <reaction evidence="14">
        <text>[(1-&gt;4)-beta-D-glucosyl]n+m + reduced acceptor + O2 = 4-dehydro-beta-D-glucosyl-[(1-&gt;4)-beta-D-glucosyl]n-1 + [(1-&gt;4)-beta-D-glucosyl]m + acceptor + H2O.</text>
        <dbReference type="EC" id="1.14.99.56"/>
    </reaction>
</comment>
<keyword evidence="3" id="KW-0964">Secreted</keyword>
<evidence type="ECO:0000313" key="19">
    <source>
        <dbReference type="Proteomes" id="UP000076874"/>
    </source>
</evidence>
<feature type="chain" id="PRO_5007892744" description="lytic cellulose monooxygenase (C4-dehydrogenating)" evidence="16">
    <location>
        <begin position="18"/>
        <end position="231"/>
    </location>
</feature>
<evidence type="ECO:0000256" key="1">
    <source>
        <dbReference type="ARBA" id="ARBA00001973"/>
    </source>
</evidence>
<dbReference type="PANTHER" id="PTHR33353:SF10">
    <property type="entry name" value="ENDO-BETA-1,4-GLUCANASE D"/>
    <property type="match status" value="1"/>
</dbReference>
<dbReference type="AlphaFoldDB" id="A0A167TYW4"/>
<dbReference type="CDD" id="cd21175">
    <property type="entry name" value="LPMO_AA9"/>
    <property type="match status" value="1"/>
</dbReference>
<comment type="cofactor">
    <cofactor evidence="1">
        <name>Cu(2+)</name>
        <dbReference type="ChEBI" id="CHEBI:29036"/>
    </cofactor>
</comment>
<evidence type="ECO:0000256" key="5">
    <source>
        <dbReference type="ARBA" id="ARBA00022729"/>
    </source>
</evidence>
<dbReference type="Proteomes" id="UP000076874">
    <property type="component" value="Unassembled WGS sequence"/>
</dbReference>
<feature type="domain" description="Auxiliary Activity family 9 catalytic" evidence="17">
    <location>
        <begin position="18"/>
        <end position="221"/>
    </location>
</feature>
<dbReference type="InterPro" id="IPR049892">
    <property type="entry name" value="AA9"/>
</dbReference>
<comment type="caution">
    <text evidence="18">The sequence shown here is derived from an EMBL/GenBank/DDBJ whole genome shotgun (WGS) entry which is preliminary data.</text>
</comment>
<name>A0A167TYW4_9HYPO</name>
<evidence type="ECO:0000256" key="6">
    <source>
        <dbReference type="ARBA" id="ARBA00023001"/>
    </source>
</evidence>
<evidence type="ECO:0000256" key="2">
    <source>
        <dbReference type="ARBA" id="ARBA00004613"/>
    </source>
</evidence>
<dbReference type="InterPro" id="IPR005103">
    <property type="entry name" value="AA9_LPMO"/>
</dbReference>
<dbReference type="PANTHER" id="PTHR33353">
    <property type="entry name" value="PUTATIVE (AFU_ORTHOLOGUE AFUA_1G12560)-RELATED"/>
    <property type="match status" value="1"/>
</dbReference>
<reference evidence="18 19" key="1">
    <citation type="journal article" date="2016" name="Genome Biol. Evol.">
        <title>Divergent and convergent evolution of fungal pathogenicity.</title>
        <authorList>
            <person name="Shang Y."/>
            <person name="Xiao G."/>
            <person name="Zheng P."/>
            <person name="Cen K."/>
            <person name="Zhan S."/>
            <person name="Wang C."/>
        </authorList>
    </citation>
    <scope>NUCLEOTIDE SEQUENCE [LARGE SCALE GENOMIC DNA]</scope>
    <source>
        <strain evidence="18 19">RCEF 264</strain>
    </source>
</reference>
<feature type="signal peptide" evidence="16">
    <location>
        <begin position="1"/>
        <end position="17"/>
    </location>
</feature>
<keyword evidence="4" id="KW-0479">Metal-binding</keyword>
<evidence type="ECO:0000256" key="15">
    <source>
        <dbReference type="ARBA" id="ARBA00047174"/>
    </source>
</evidence>
<keyword evidence="18" id="KW-0378">Hydrolase</keyword>
<keyword evidence="10" id="KW-1015">Disulfide bond</keyword>
<evidence type="ECO:0000256" key="7">
    <source>
        <dbReference type="ARBA" id="ARBA00023002"/>
    </source>
</evidence>
<dbReference type="GO" id="GO:0030245">
    <property type="term" value="P:cellulose catabolic process"/>
    <property type="evidence" value="ECO:0007669"/>
    <property type="project" value="UniProtKB-KW"/>
</dbReference>
<dbReference type="EC" id="1.14.99.56" evidence="15"/>
<sequence>MRSLLASVLLAATAVNAHYTFSALLADAKNTGDWIAVRKTKNWQNNGPVTDVTSPDIRCYELDPGTPASLTANVTAGSSVGFQANPDIYHPGPLAFYLAKVPAGQTAASFDGAGAVWFKIYEEQPTFGGQALTWSSNGLKTPSVTIPKCLPDGDYLVRIEHIGLHVAQSAGGAQFYISCGQMTLSGGGSTTPTDLVAFPGAYKATDPGILININYPVPTSYTNPGPSVFTC</sequence>
<gene>
    <name evidence="18" type="ORF">SPI_05114</name>
</gene>
<evidence type="ECO:0000256" key="3">
    <source>
        <dbReference type="ARBA" id="ARBA00022525"/>
    </source>
</evidence>
<keyword evidence="8" id="KW-0186">Copper</keyword>
<dbReference type="EMBL" id="AZHD01000008">
    <property type="protein sequence ID" value="OAA61090.1"/>
    <property type="molecule type" value="Genomic_DNA"/>
</dbReference>
<dbReference type="Pfam" id="PF03443">
    <property type="entry name" value="AA9"/>
    <property type="match status" value="1"/>
</dbReference>
<dbReference type="Gene3D" id="2.70.50.70">
    <property type="match status" value="1"/>
</dbReference>
<evidence type="ECO:0000256" key="16">
    <source>
        <dbReference type="SAM" id="SignalP"/>
    </source>
</evidence>
<dbReference type="STRING" id="1081102.A0A167TYW4"/>
<comment type="subcellular location">
    <subcellularLocation>
        <location evidence="2">Secreted</location>
    </subcellularLocation>
</comment>
<evidence type="ECO:0000256" key="12">
    <source>
        <dbReference type="ARBA" id="ARBA00023326"/>
    </source>
</evidence>
<keyword evidence="11" id="KW-0119">Carbohydrate metabolism</keyword>
<evidence type="ECO:0000313" key="18">
    <source>
        <dbReference type="EMBL" id="OAA61090.1"/>
    </source>
</evidence>
<evidence type="ECO:0000256" key="14">
    <source>
        <dbReference type="ARBA" id="ARBA00045077"/>
    </source>
</evidence>
<dbReference type="GO" id="GO:0005576">
    <property type="term" value="C:extracellular region"/>
    <property type="evidence" value="ECO:0007669"/>
    <property type="project" value="UniProtKB-SubCell"/>
</dbReference>
<protein>
    <recommendedName>
        <fullName evidence="15">lytic cellulose monooxygenase (C4-dehydrogenating)</fullName>
        <ecNumber evidence="15">1.14.99.56</ecNumber>
    </recommendedName>
</protein>
<evidence type="ECO:0000256" key="8">
    <source>
        <dbReference type="ARBA" id="ARBA00023008"/>
    </source>
</evidence>
<evidence type="ECO:0000256" key="11">
    <source>
        <dbReference type="ARBA" id="ARBA00023277"/>
    </source>
</evidence>
<dbReference type="GO" id="GO:0046872">
    <property type="term" value="F:metal ion binding"/>
    <property type="evidence" value="ECO:0007669"/>
    <property type="project" value="UniProtKB-KW"/>
</dbReference>
<keyword evidence="9" id="KW-0503">Monooxygenase</keyword>
<dbReference type="OrthoDB" id="5271017at2759"/>
<evidence type="ECO:0000259" key="17">
    <source>
        <dbReference type="Pfam" id="PF03443"/>
    </source>
</evidence>
<accession>A0A167TYW4</accession>
<organism evidence="18 19">
    <name type="scientific">Niveomyces insectorum RCEF 264</name>
    <dbReference type="NCBI Taxonomy" id="1081102"/>
    <lineage>
        <taxon>Eukaryota</taxon>
        <taxon>Fungi</taxon>
        <taxon>Dikarya</taxon>
        <taxon>Ascomycota</taxon>
        <taxon>Pezizomycotina</taxon>
        <taxon>Sordariomycetes</taxon>
        <taxon>Hypocreomycetidae</taxon>
        <taxon>Hypocreales</taxon>
        <taxon>Cordycipitaceae</taxon>
        <taxon>Niveomyces</taxon>
    </lineage>
</organism>
<keyword evidence="12" id="KW-0624">Polysaccharide degradation</keyword>